<organism evidence="1">
    <name type="scientific">Pithovirus LCPAC103</name>
    <dbReference type="NCBI Taxonomy" id="2506588"/>
    <lineage>
        <taxon>Viruses</taxon>
        <taxon>Pithoviruses</taxon>
    </lineage>
</organism>
<evidence type="ECO:0000313" key="1">
    <source>
        <dbReference type="EMBL" id="QBK90443.1"/>
    </source>
</evidence>
<proteinExistence type="predicted"/>
<dbReference type="EMBL" id="MK500485">
    <property type="protein sequence ID" value="QBK90443.1"/>
    <property type="molecule type" value="Genomic_DNA"/>
</dbReference>
<accession>A0A481Z3H3</accession>
<sequence>MPWLLSRLKIIGEISASTPISVLLEVAGSHGIAIPDEAILNTNQGRNSLIKYLEQTTIPIIGTVDSDDISGVEAAYLARFINHQVSWNLPALKRCFNFMKKFLTIDPVDLTWDEIMSLEPAPQIPKRPRRLNACMLYRLCKERYINPGPQASLSYMKLLIELSRVTVDKLGILISGALDEQTDLPTTKLELLALIAQLPEAVVREQLMVNRTQLLTTVKDQLIPNNRVEAIYLAFNLGVDLTGADSPIQEYFKLKANPDGYLKLKQAKCKCPELESMDIYKRYNPLIPFDWYPPTAVNNFIKLAGYNSVANPEELIQLTYLSTTFYMGIAPLVSNTETPIAYDLVAELDSAEAVSYGIIGSAMTVLSVEELHDSFKTTSSFIRSDGKYYSELAISKLGLISPCLRSLITEIRGFQKVEDAHVCNLKVVHETARSAAEDISAALTAILELAMYMRGWDGKAEFPIGSSPVKDAVALQERVSVKLVVFQERAHSNDNWNLVSHLPLRLYKAGNFVKSSDAETITKRLTTVSQGDEVAACIRISSNWLASSAYFYQRCLGQPASFDIANMRHIA</sequence>
<protein>
    <submittedName>
        <fullName evidence="1">Uncharacterized protein</fullName>
    </submittedName>
</protein>
<gene>
    <name evidence="1" type="ORF">LCPAC103_01240</name>
</gene>
<reference evidence="1" key="1">
    <citation type="journal article" date="2019" name="MBio">
        <title>Virus Genomes from Deep Sea Sediments Expand the Ocean Megavirome and Support Independent Origins of Viral Gigantism.</title>
        <authorList>
            <person name="Backstrom D."/>
            <person name="Yutin N."/>
            <person name="Jorgensen S.L."/>
            <person name="Dharamshi J."/>
            <person name="Homa F."/>
            <person name="Zaremba-Niedwiedzka K."/>
            <person name="Spang A."/>
            <person name="Wolf Y.I."/>
            <person name="Koonin E.V."/>
            <person name="Ettema T.J."/>
        </authorList>
    </citation>
    <scope>NUCLEOTIDE SEQUENCE</scope>
</reference>
<name>A0A481Z3H3_9VIRU</name>